<dbReference type="OMA" id="RHQVEAN"/>
<accession>Q5KIA8</accession>
<sequence>MSKLAVTPVNKSTGLMRRHPSIRASDRSPFGSISEGVKVQLHYLPPTAFIVDHSPPTFHRADTVGEPDREGAKITPFPDEQSLQIFENARIKVQDDDPFGAGHRQLSKNKGPKTFSSVAPERSSHFGSRGSIRPQLSNHHSQGYRHSSASGPRDLQLLQQVSRSASMEKMPPPSDIIQQKREHLSNNNHTNPHLAVQGHSGVSRLSQSGRDVSQSHPQIVCPTNTFVDDCPQIIAEPSQYMSRDSETLDQPPNVTASQQRGQELNLHYDKHFHTPTTNRHQVEANINHPDHCGSSNVAGTHGHVHRPDASLDDEFVAKGSFQGLIFEDDSSMTDFDGTEQTPKRTPDKRRAMDNESENIFNFTPRAEGHPNPRKNKRCRFVIPKGFSDHLTIIKGVDPQDILFKRMKTTQVFDHGGKWTGPNEILEGQINQFESIRRRWEGFFGRLEDLVQTKDAVLQHKQELTKQYADAGEQLAEQCDEIQLATRHTHKRRRICIA</sequence>
<feature type="coiled-coil region" evidence="1">
    <location>
        <begin position="446"/>
        <end position="480"/>
    </location>
</feature>
<dbReference type="OrthoDB" id="2573392at2759"/>
<keyword evidence="1" id="KW-0175">Coiled coil</keyword>
<feature type="region of interest" description="Disordered" evidence="2">
    <location>
        <begin position="95"/>
        <end position="153"/>
    </location>
</feature>
<keyword evidence="4" id="KW-1185">Reference proteome</keyword>
<feature type="compositionally biased region" description="Basic and acidic residues" evidence="2">
    <location>
        <begin position="341"/>
        <end position="352"/>
    </location>
</feature>
<organism evidence="3 4">
    <name type="scientific">Cryptococcus deneoformans (strain JEC21 / ATCC MYA-565)</name>
    <name type="common">Cryptococcus neoformans var. neoformans serotype D</name>
    <dbReference type="NCBI Taxonomy" id="214684"/>
    <lineage>
        <taxon>Eukaryota</taxon>
        <taxon>Fungi</taxon>
        <taxon>Dikarya</taxon>
        <taxon>Basidiomycota</taxon>
        <taxon>Agaricomycotina</taxon>
        <taxon>Tremellomycetes</taxon>
        <taxon>Tremellales</taxon>
        <taxon>Cryptococcaceae</taxon>
        <taxon>Cryptococcus</taxon>
        <taxon>Cryptococcus neoformans species complex</taxon>
    </lineage>
</organism>
<evidence type="ECO:0000256" key="1">
    <source>
        <dbReference type="SAM" id="Coils"/>
    </source>
</evidence>
<dbReference type="RefSeq" id="XP_570557.1">
    <property type="nucleotide sequence ID" value="XM_570557.1"/>
</dbReference>
<evidence type="ECO:0000313" key="4">
    <source>
        <dbReference type="Proteomes" id="UP000002149"/>
    </source>
</evidence>
<dbReference type="EMBL" id="AE017344">
    <property type="protein sequence ID" value="AAW43250.1"/>
    <property type="molecule type" value="Genomic_DNA"/>
</dbReference>
<feature type="region of interest" description="Disordered" evidence="2">
    <location>
        <begin position="329"/>
        <end position="352"/>
    </location>
</feature>
<dbReference type="AlphaFoldDB" id="Q5KIA8"/>
<dbReference type="InParanoid" id="Q5KIA8"/>
<dbReference type="Proteomes" id="UP000002149">
    <property type="component" value="Chromosome 4"/>
</dbReference>
<evidence type="ECO:0000256" key="2">
    <source>
        <dbReference type="SAM" id="MobiDB-lite"/>
    </source>
</evidence>
<dbReference type="GeneID" id="3257019"/>
<dbReference type="VEuPathDB" id="FungiDB:CND03620"/>
<name>Q5KIA8_CRYD1</name>
<protein>
    <submittedName>
        <fullName evidence="3">Expressed protein</fullName>
    </submittedName>
</protein>
<evidence type="ECO:0000313" key="3">
    <source>
        <dbReference type="EMBL" id="AAW43250.1"/>
    </source>
</evidence>
<proteinExistence type="predicted"/>
<dbReference type="PaxDb" id="214684-Q5KIA8"/>
<dbReference type="HOGENOM" id="CLU_546304_0_0_1"/>
<feature type="compositionally biased region" description="Polar residues" evidence="2">
    <location>
        <begin position="134"/>
        <end position="150"/>
    </location>
</feature>
<gene>
    <name evidence="3" type="ordered locus">CND03620</name>
</gene>
<reference evidence="3 4" key="1">
    <citation type="journal article" date="2005" name="Science">
        <title>The genome of the basidiomycetous yeast and human pathogen Cryptococcus neoformans.</title>
        <authorList>
            <person name="Loftus B.J."/>
            <person name="Fung E."/>
            <person name="Roncaglia P."/>
            <person name="Rowley D."/>
            <person name="Amedeo P."/>
            <person name="Bruno D."/>
            <person name="Vamathevan J."/>
            <person name="Miranda M."/>
            <person name="Anderson I.J."/>
            <person name="Fraser J.A."/>
            <person name="Allen J.E."/>
            <person name="Bosdet I.E."/>
            <person name="Brent M.R."/>
            <person name="Chiu R."/>
            <person name="Doering T.L."/>
            <person name="Donlin M.J."/>
            <person name="D'Souza C.A."/>
            <person name="Fox D.S."/>
            <person name="Grinberg V."/>
            <person name="Fu J."/>
            <person name="Fukushima M."/>
            <person name="Haas B.J."/>
            <person name="Huang J.C."/>
            <person name="Janbon G."/>
            <person name="Jones S.J."/>
            <person name="Koo H.L."/>
            <person name="Krzywinski M.I."/>
            <person name="Kwon-Chung J.K."/>
            <person name="Lengeler K.B."/>
            <person name="Maiti R."/>
            <person name="Marra M.A."/>
            <person name="Marra R.E."/>
            <person name="Mathewson C.A."/>
            <person name="Mitchell T.G."/>
            <person name="Pertea M."/>
            <person name="Riggs F.R."/>
            <person name="Salzberg S.L."/>
            <person name="Schein J.E."/>
            <person name="Shvartsbeyn A."/>
            <person name="Shin H."/>
            <person name="Shumway M."/>
            <person name="Specht C.A."/>
            <person name="Suh B.B."/>
            <person name="Tenney A."/>
            <person name="Utterback T.R."/>
            <person name="Wickes B.L."/>
            <person name="Wortman J.R."/>
            <person name="Wye N.H."/>
            <person name="Kronstad J.W."/>
            <person name="Lodge J.K."/>
            <person name="Heitman J."/>
            <person name="Davis R.W."/>
            <person name="Fraser C.M."/>
            <person name="Hyman R.W."/>
        </authorList>
    </citation>
    <scope>NUCLEOTIDE SEQUENCE [LARGE SCALE GENOMIC DNA]</scope>
    <source>
        <strain evidence="4">JEC21 / ATCC MYA-565</strain>
    </source>
</reference>
<dbReference type="KEGG" id="cne:CND03620"/>